<organism evidence="2">
    <name type="scientific">Streptomyces sp. R39</name>
    <dbReference type="NCBI Taxonomy" id="3238631"/>
    <lineage>
        <taxon>Bacteria</taxon>
        <taxon>Bacillati</taxon>
        <taxon>Actinomycetota</taxon>
        <taxon>Actinomycetes</taxon>
        <taxon>Kitasatosporales</taxon>
        <taxon>Streptomycetaceae</taxon>
        <taxon>Streptomyces</taxon>
    </lineage>
</organism>
<gene>
    <name evidence="2" type="ORF">AB5J52_20035</name>
</gene>
<accession>A0AB39QSF6</accession>
<evidence type="ECO:0000313" key="2">
    <source>
        <dbReference type="EMBL" id="XDQ44360.1"/>
    </source>
</evidence>
<reference evidence="2" key="1">
    <citation type="submission" date="2024-07" db="EMBL/GenBank/DDBJ databases">
        <authorList>
            <person name="Yu S.T."/>
        </authorList>
    </citation>
    <scope>NUCLEOTIDE SEQUENCE</scope>
    <source>
        <strain evidence="2">R39</strain>
    </source>
</reference>
<sequence length="136" mass="14281">MMGTGPVGLLHVLIVYERPSAHRVVCHARSVSLERGVFLGDSVLPVDSPPGAVTAPARVVRMHRQPVGEFTELPPVWSAVVELEGPDLSWVRLEAKLRAVPPATGTVQGQPVSAEPQPATSTPSVSAGPPTSRPST</sequence>
<name>A0AB39QSF6_9ACTN</name>
<dbReference type="EMBL" id="CP163441">
    <property type="protein sequence ID" value="XDQ44360.1"/>
    <property type="molecule type" value="Genomic_DNA"/>
</dbReference>
<feature type="region of interest" description="Disordered" evidence="1">
    <location>
        <begin position="102"/>
        <end position="136"/>
    </location>
</feature>
<dbReference type="RefSeq" id="WP_369223286.1">
    <property type="nucleotide sequence ID" value="NZ_CP163441.1"/>
</dbReference>
<dbReference type="AlphaFoldDB" id="A0AB39QSF6"/>
<evidence type="ECO:0000256" key="1">
    <source>
        <dbReference type="SAM" id="MobiDB-lite"/>
    </source>
</evidence>
<protein>
    <submittedName>
        <fullName evidence="2">Uncharacterized protein</fullName>
    </submittedName>
</protein>
<proteinExistence type="predicted"/>